<protein>
    <submittedName>
        <fullName evidence="1">Uncharacterized protein</fullName>
    </submittedName>
</protein>
<accession>A0A8S5PM27</accession>
<sequence>MDHIQPAVSLRDPSTELAAGKDLYLFPCR</sequence>
<name>A0A8S5PM27_9CAUD</name>
<proteinExistence type="predicted"/>
<evidence type="ECO:0000313" key="1">
    <source>
        <dbReference type="EMBL" id="DAE08134.1"/>
    </source>
</evidence>
<dbReference type="EMBL" id="BK015464">
    <property type="protein sequence ID" value="DAE08134.1"/>
    <property type="molecule type" value="Genomic_DNA"/>
</dbReference>
<reference evidence="1" key="1">
    <citation type="journal article" date="2021" name="Proc. Natl. Acad. Sci. U.S.A.">
        <title>A Catalog of Tens of Thousands of Viruses from Human Metagenomes Reveals Hidden Associations with Chronic Diseases.</title>
        <authorList>
            <person name="Tisza M.J."/>
            <person name="Buck C.B."/>
        </authorList>
    </citation>
    <scope>NUCLEOTIDE SEQUENCE</scope>
    <source>
        <strain evidence="1">Ct8NQ14</strain>
    </source>
</reference>
<organism evidence="1">
    <name type="scientific">Siphoviridae sp. ct8NQ14</name>
    <dbReference type="NCBI Taxonomy" id="2825363"/>
    <lineage>
        <taxon>Viruses</taxon>
        <taxon>Duplodnaviria</taxon>
        <taxon>Heunggongvirae</taxon>
        <taxon>Uroviricota</taxon>
        <taxon>Caudoviricetes</taxon>
    </lineage>
</organism>